<evidence type="ECO:0000313" key="13">
    <source>
        <dbReference type="Proteomes" id="UP000314251"/>
    </source>
</evidence>
<evidence type="ECO:0000313" key="12">
    <source>
        <dbReference type="EMBL" id="KAB8162117.1"/>
    </source>
</evidence>
<keyword evidence="13" id="KW-1185">Reference proteome</keyword>
<organism evidence="12 13">
    <name type="scientific">Streptomyces mimosae</name>
    <dbReference type="NCBI Taxonomy" id="2586635"/>
    <lineage>
        <taxon>Bacteria</taxon>
        <taxon>Bacillati</taxon>
        <taxon>Actinomycetota</taxon>
        <taxon>Actinomycetes</taxon>
        <taxon>Kitasatosporales</taxon>
        <taxon>Streptomycetaceae</taxon>
        <taxon>Streptomyces</taxon>
    </lineage>
</organism>
<comment type="catalytic activity">
    <reaction evidence="9 10">
        <text>L-threonyl-[protein] + FAD = FMN-L-threonyl-[protein] + AMP + H(+)</text>
        <dbReference type="Rhea" id="RHEA:36847"/>
        <dbReference type="Rhea" id="RHEA-COMP:11060"/>
        <dbReference type="Rhea" id="RHEA-COMP:11061"/>
        <dbReference type="ChEBI" id="CHEBI:15378"/>
        <dbReference type="ChEBI" id="CHEBI:30013"/>
        <dbReference type="ChEBI" id="CHEBI:57692"/>
        <dbReference type="ChEBI" id="CHEBI:74257"/>
        <dbReference type="ChEBI" id="CHEBI:456215"/>
        <dbReference type="EC" id="2.7.1.180"/>
    </reaction>
</comment>
<reference evidence="12" key="1">
    <citation type="submission" date="2019-10" db="EMBL/GenBank/DDBJ databases">
        <title>Nonomuraea sp. nov., isolated from Phyllanthus amarus.</title>
        <authorList>
            <person name="Klykleung N."/>
            <person name="Tanasupawat S."/>
        </authorList>
    </citation>
    <scope>NUCLEOTIDE SEQUENCE [LARGE SCALE GENOMIC DNA]</scope>
    <source>
        <strain evidence="12">3MP-10</strain>
    </source>
</reference>
<comment type="cofactor">
    <cofactor evidence="11">
        <name>Mg(2+)</name>
        <dbReference type="ChEBI" id="CHEBI:18420"/>
    </cofactor>
    <cofactor evidence="11">
        <name>Mn(2+)</name>
        <dbReference type="ChEBI" id="CHEBI:29035"/>
    </cofactor>
    <text evidence="11">Magnesium. Can also use manganese.</text>
</comment>
<dbReference type="EC" id="2.7.1.180" evidence="1 10"/>
<comment type="caution">
    <text evidence="12">The sequence shown here is derived from an EMBL/GenBank/DDBJ whole genome shotgun (WGS) entry which is preliminary data.</text>
</comment>
<name>A0A5N6A039_9ACTN</name>
<accession>A0A5N6A039</accession>
<dbReference type="EMBL" id="VDLY02000015">
    <property type="protein sequence ID" value="KAB8162117.1"/>
    <property type="molecule type" value="Genomic_DNA"/>
</dbReference>
<evidence type="ECO:0000256" key="7">
    <source>
        <dbReference type="ARBA" id="ARBA00022842"/>
    </source>
</evidence>
<dbReference type="GO" id="GO:0046872">
    <property type="term" value="F:metal ion binding"/>
    <property type="evidence" value="ECO:0007669"/>
    <property type="project" value="UniProtKB-UniRule"/>
</dbReference>
<feature type="binding site" evidence="11">
    <location>
        <position position="256"/>
    </location>
    <ligand>
        <name>Mg(2+)</name>
        <dbReference type="ChEBI" id="CHEBI:18420"/>
    </ligand>
</feature>
<evidence type="ECO:0000256" key="3">
    <source>
        <dbReference type="ARBA" id="ARBA00022630"/>
    </source>
</evidence>
<dbReference type="PANTHER" id="PTHR30040">
    <property type="entry name" value="THIAMINE BIOSYNTHESIS LIPOPROTEIN APBE"/>
    <property type="match status" value="1"/>
</dbReference>
<dbReference type="InterPro" id="IPR024932">
    <property type="entry name" value="ApbE"/>
</dbReference>
<dbReference type="GO" id="GO:0016740">
    <property type="term" value="F:transferase activity"/>
    <property type="evidence" value="ECO:0007669"/>
    <property type="project" value="UniProtKB-UniRule"/>
</dbReference>
<proteinExistence type="inferred from homology"/>
<dbReference type="Gene3D" id="3.10.520.10">
    <property type="entry name" value="ApbE-like domains"/>
    <property type="match status" value="1"/>
</dbReference>
<dbReference type="OrthoDB" id="9778595at2"/>
<dbReference type="Pfam" id="PF02424">
    <property type="entry name" value="ApbE"/>
    <property type="match status" value="1"/>
</dbReference>
<evidence type="ECO:0000256" key="10">
    <source>
        <dbReference type="PIRNR" id="PIRNR006268"/>
    </source>
</evidence>
<dbReference type="PIRSF" id="PIRSF006268">
    <property type="entry name" value="ApbE"/>
    <property type="match status" value="1"/>
</dbReference>
<keyword evidence="4 10" id="KW-0808">Transferase</keyword>
<keyword evidence="7 10" id="KW-0460">Magnesium</keyword>
<evidence type="ECO:0000256" key="1">
    <source>
        <dbReference type="ARBA" id="ARBA00011955"/>
    </source>
</evidence>
<evidence type="ECO:0000256" key="6">
    <source>
        <dbReference type="ARBA" id="ARBA00022827"/>
    </source>
</evidence>
<evidence type="ECO:0000256" key="4">
    <source>
        <dbReference type="ARBA" id="ARBA00022679"/>
    </source>
</evidence>
<keyword evidence="6 10" id="KW-0274">FAD</keyword>
<evidence type="ECO:0000256" key="8">
    <source>
        <dbReference type="ARBA" id="ARBA00031306"/>
    </source>
</evidence>
<sequence length="300" mass="31585">MRVTRERVMGTELLTVLPAGQAAAVLSWLRDVEATFSRFVPDSDVSRANAGAGRPVAVSDLFLHVLTEAVAYQRRTGGLFSPFLGAELVRLGYTRDFAEIADVPARVAPPAALDDAEAPEVRLDLDASTVQLTPGVGIDLGGFVKGWSVQAALDGLAAPRCLIDAGGDLVARRGADDPPWRVGVEHPLTRTALGVLELPRAAAVATSSVTRRAWRGTDGARLHHIVDPRTGQPAASDCLQATVLADDLAAAEVWATCLTILGTTEGSARLAALDPAAHWLTVDTEGTVRHSPNLPFEATP</sequence>
<evidence type="ECO:0000256" key="9">
    <source>
        <dbReference type="ARBA" id="ARBA00048540"/>
    </source>
</evidence>
<dbReference type="PANTHER" id="PTHR30040:SF2">
    <property type="entry name" value="FAD:PROTEIN FMN TRANSFERASE"/>
    <property type="match status" value="1"/>
</dbReference>
<dbReference type="AlphaFoldDB" id="A0A5N6A039"/>
<keyword evidence="3 10" id="KW-0285">Flavoprotein</keyword>
<dbReference type="SUPFAM" id="SSF143631">
    <property type="entry name" value="ApbE-like"/>
    <property type="match status" value="1"/>
</dbReference>
<gene>
    <name evidence="12" type="ORF">FH607_021710</name>
</gene>
<dbReference type="RefSeq" id="WP_139671165.1">
    <property type="nucleotide sequence ID" value="NZ_VDLY02000015.1"/>
</dbReference>
<dbReference type="InterPro" id="IPR003374">
    <property type="entry name" value="ApbE-like_sf"/>
</dbReference>
<keyword evidence="5 10" id="KW-0479">Metal-binding</keyword>
<protein>
    <recommendedName>
        <fullName evidence="2 10">FAD:protein FMN transferase</fullName>
        <ecNumber evidence="1 10">2.7.1.180</ecNumber>
    </recommendedName>
    <alternativeName>
        <fullName evidence="8 10">Flavin transferase</fullName>
    </alternativeName>
</protein>
<feature type="binding site" evidence="11">
    <location>
        <position position="142"/>
    </location>
    <ligand>
        <name>Mg(2+)</name>
        <dbReference type="ChEBI" id="CHEBI:18420"/>
    </ligand>
</feature>
<evidence type="ECO:0000256" key="2">
    <source>
        <dbReference type="ARBA" id="ARBA00016337"/>
    </source>
</evidence>
<comment type="similarity">
    <text evidence="10">Belongs to the ApbE family.</text>
</comment>
<evidence type="ECO:0000256" key="5">
    <source>
        <dbReference type="ARBA" id="ARBA00022723"/>
    </source>
</evidence>
<evidence type="ECO:0000256" key="11">
    <source>
        <dbReference type="PIRSR" id="PIRSR006268-2"/>
    </source>
</evidence>
<dbReference type="Proteomes" id="UP000314251">
    <property type="component" value="Unassembled WGS sequence"/>
</dbReference>